<keyword evidence="5" id="KW-0274">FAD</keyword>
<name>G9MNS5_HYPVG</name>
<dbReference type="PANTHER" id="PTHR15944">
    <property type="entry name" value="FARNESYLCYSTEINE LYASE"/>
    <property type="match status" value="1"/>
</dbReference>
<keyword evidence="3" id="KW-0285">Flavoprotein</keyword>
<sequence>MRLQLGSAAVAWLALGGEAVASQEEVKSNRVRNIAIIGAGAAGSSAAYHLRQYADEADVKVNITIFEKTGRIGGRTLTVSAFDDPLQQIELGASIFVAVNHILYNGTKNFNLSIGSNYRVASSQDDVTAIWDGDSFVYETTDGTSWWWDAGKLWWRYGMSPYRAVNLVKEVVGKFLKLYEQPYFPFRSLTARAYELGLVKITAVTGEQFLAQNKIDETFSRHIIQAATRVNYASNLAYLHGLETMVSFATDGAMSVDGGNWRIFDHMVKTSGAAVLHNTAVSSIGFAKDKTSSSAPKYEISTRSAAGEPEVVETAFDDVIIASPWQFSNIEAGEGVIKHHIEEIPYTKLHVTLFASPFKLHPDFFGLPPGTKAPSNVYTTLAEGEEPKEGAEGVGKTGFYSVSTLRMAVNPKTNKTEFVYKIFSPKPVTPQFLSDLLGVQVPDTFTATTEENGGGSSQNSGVDPISWYYPHWFYSYPIELPRVTFQDPILGSGLYYTSGIESFISTMETSALMGMNVARLIVDDAAGISRAAVPGANDELIVLRCRSLFMDTTSLIRVSRHARFRNEEEMA</sequence>
<dbReference type="OrthoDB" id="437369at2759"/>
<comment type="similarity">
    <text evidence="2">Belongs to the prenylcysteine oxidase family.</text>
</comment>
<keyword evidence="7" id="KW-0325">Glycoprotein</keyword>
<evidence type="ECO:0000313" key="11">
    <source>
        <dbReference type="Proteomes" id="UP000007115"/>
    </source>
</evidence>
<keyword evidence="4 8" id="KW-0732">Signal</keyword>
<dbReference type="OMA" id="SIGIWDG"/>
<accession>G9MNS5</accession>
<dbReference type="Pfam" id="PF13450">
    <property type="entry name" value="NAD_binding_8"/>
    <property type="match status" value="1"/>
</dbReference>
<dbReference type="PIRSF" id="PIRSF036292">
    <property type="entry name" value="Prenylcysteine_oxidase"/>
    <property type="match status" value="1"/>
</dbReference>
<feature type="signal peptide" evidence="8">
    <location>
        <begin position="1"/>
        <end position="19"/>
    </location>
</feature>
<feature type="domain" description="Prenylcysteine lyase" evidence="9">
    <location>
        <begin position="145"/>
        <end position="524"/>
    </location>
</feature>
<evidence type="ECO:0000256" key="7">
    <source>
        <dbReference type="ARBA" id="ARBA00023180"/>
    </source>
</evidence>
<keyword evidence="11" id="KW-1185">Reference proteome</keyword>
<evidence type="ECO:0000256" key="8">
    <source>
        <dbReference type="SAM" id="SignalP"/>
    </source>
</evidence>
<evidence type="ECO:0000256" key="6">
    <source>
        <dbReference type="ARBA" id="ARBA00023002"/>
    </source>
</evidence>
<evidence type="ECO:0000313" key="10">
    <source>
        <dbReference type="EMBL" id="EHK23529.1"/>
    </source>
</evidence>
<dbReference type="GO" id="GO:0030327">
    <property type="term" value="P:prenylated protein catabolic process"/>
    <property type="evidence" value="ECO:0007669"/>
    <property type="project" value="TreeGrafter"/>
</dbReference>
<dbReference type="GeneID" id="25790676"/>
<dbReference type="InterPro" id="IPR010795">
    <property type="entry name" value="Prenylcys_lyase"/>
</dbReference>
<dbReference type="GO" id="GO:0030328">
    <property type="term" value="P:prenylcysteine catabolic process"/>
    <property type="evidence" value="ECO:0007669"/>
    <property type="project" value="InterPro"/>
</dbReference>
<protein>
    <recommendedName>
        <fullName evidence="9">Prenylcysteine lyase domain-containing protein</fullName>
    </recommendedName>
</protein>
<evidence type="ECO:0000256" key="1">
    <source>
        <dbReference type="ARBA" id="ARBA00001974"/>
    </source>
</evidence>
<gene>
    <name evidence="10" type="ORF">TRIVIDRAFT_212556</name>
</gene>
<dbReference type="GO" id="GO:0001735">
    <property type="term" value="F:prenylcysteine oxidase activity"/>
    <property type="evidence" value="ECO:0007669"/>
    <property type="project" value="InterPro"/>
</dbReference>
<dbReference type="eggNOG" id="ENOG502QSHJ">
    <property type="taxonomic scope" value="Eukaryota"/>
</dbReference>
<comment type="cofactor">
    <cofactor evidence="1">
        <name>FAD</name>
        <dbReference type="ChEBI" id="CHEBI:57692"/>
    </cofactor>
</comment>
<dbReference type="PANTHER" id="PTHR15944:SF0">
    <property type="entry name" value="PRENYLCYSTEINE LYASE DOMAIN-CONTAINING PROTEIN"/>
    <property type="match status" value="1"/>
</dbReference>
<dbReference type="Proteomes" id="UP000007115">
    <property type="component" value="Unassembled WGS sequence"/>
</dbReference>
<evidence type="ECO:0000256" key="5">
    <source>
        <dbReference type="ARBA" id="ARBA00022827"/>
    </source>
</evidence>
<dbReference type="Gene3D" id="3.50.50.60">
    <property type="entry name" value="FAD/NAD(P)-binding domain"/>
    <property type="match status" value="1"/>
</dbReference>
<dbReference type="InterPro" id="IPR036188">
    <property type="entry name" value="FAD/NAD-bd_sf"/>
</dbReference>
<dbReference type="InterPro" id="IPR017046">
    <property type="entry name" value="Prenylcysteine_Oxase1"/>
</dbReference>
<dbReference type="Pfam" id="PF07156">
    <property type="entry name" value="Prenylcys_lyase"/>
    <property type="match status" value="1"/>
</dbReference>
<dbReference type="RefSeq" id="XP_013957747.1">
    <property type="nucleotide sequence ID" value="XM_014102272.1"/>
</dbReference>
<dbReference type="VEuPathDB" id="FungiDB:TRIVIDRAFT_212556"/>
<reference evidence="10 11" key="1">
    <citation type="journal article" date="2011" name="Genome Biol.">
        <title>Comparative genome sequence analysis underscores mycoparasitism as the ancestral life style of Trichoderma.</title>
        <authorList>
            <person name="Kubicek C.P."/>
            <person name="Herrera-Estrella A."/>
            <person name="Seidl-Seiboth V."/>
            <person name="Martinez D.A."/>
            <person name="Druzhinina I.S."/>
            <person name="Thon M."/>
            <person name="Zeilinger S."/>
            <person name="Casas-Flores S."/>
            <person name="Horwitz B.A."/>
            <person name="Mukherjee P.K."/>
            <person name="Mukherjee M."/>
            <person name="Kredics L."/>
            <person name="Alcaraz L.D."/>
            <person name="Aerts A."/>
            <person name="Antal Z."/>
            <person name="Atanasova L."/>
            <person name="Cervantes-Badillo M.G."/>
            <person name="Challacombe J."/>
            <person name="Chertkov O."/>
            <person name="McCluskey K."/>
            <person name="Coulpier F."/>
            <person name="Deshpande N."/>
            <person name="von Doehren H."/>
            <person name="Ebbole D.J."/>
            <person name="Esquivel-Naranjo E.U."/>
            <person name="Fekete E."/>
            <person name="Flipphi M."/>
            <person name="Glaser F."/>
            <person name="Gomez-Rodriguez E.Y."/>
            <person name="Gruber S."/>
            <person name="Han C."/>
            <person name="Henrissat B."/>
            <person name="Hermosa R."/>
            <person name="Hernandez-Onate M."/>
            <person name="Karaffa L."/>
            <person name="Kosti I."/>
            <person name="Le Crom S."/>
            <person name="Lindquist E."/>
            <person name="Lucas S."/>
            <person name="Luebeck M."/>
            <person name="Luebeck P.S."/>
            <person name="Margeot A."/>
            <person name="Metz B."/>
            <person name="Misra M."/>
            <person name="Nevalainen H."/>
            <person name="Omann M."/>
            <person name="Packer N."/>
            <person name="Perrone G."/>
            <person name="Uresti-Rivera E.E."/>
            <person name="Salamov A."/>
            <person name="Schmoll M."/>
            <person name="Seiboth B."/>
            <person name="Shapiro H."/>
            <person name="Sukno S."/>
            <person name="Tamayo-Ramos J.A."/>
            <person name="Tisch D."/>
            <person name="Wiest A."/>
            <person name="Wilkinson H.H."/>
            <person name="Zhang M."/>
            <person name="Coutinho P.M."/>
            <person name="Kenerley C.M."/>
            <person name="Monte E."/>
            <person name="Baker S.E."/>
            <person name="Grigoriev I.V."/>
        </authorList>
    </citation>
    <scope>NUCLEOTIDE SEQUENCE [LARGE SCALE GENOMIC DNA]</scope>
    <source>
        <strain evidence="11">Gv29-8 / FGSC 10586</strain>
    </source>
</reference>
<dbReference type="AlphaFoldDB" id="G9MNS5"/>
<organism evidence="10 11">
    <name type="scientific">Hypocrea virens (strain Gv29-8 / FGSC 10586)</name>
    <name type="common">Gliocladium virens</name>
    <name type="synonym">Trichoderma virens</name>
    <dbReference type="NCBI Taxonomy" id="413071"/>
    <lineage>
        <taxon>Eukaryota</taxon>
        <taxon>Fungi</taxon>
        <taxon>Dikarya</taxon>
        <taxon>Ascomycota</taxon>
        <taxon>Pezizomycotina</taxon>
        <taxon>Sordariomycetes</taxon>
        <taxon>Hypocreomycetidae</taxon>
        <taxon>Hypocreales</taxon>
        <taxon>Hypocreaceae</taxon>
        <taxon>Trichoderma</taxon>
    </lineage>
</organism>
<evidence type="ECO:0000259" key="9">
    <source>
        <dbReference type="Pfam" id="PF07156"/>
    </source>
</evidence>
<proteinExistence type="inferred from homology"/>
<keyword evidence="6" id="KW-0560">Oxidoreductase</keyword>
<dbReference type="SUPFAM" id="SSF51905">
    <property type="entry name" value="FAD/NAD(P)-binding domain"/>
    <property type="match status" value="1"/>
</dbReference>
<evidence type="ECO:0000256" key="3">
    <source>
        <dbReference type="ARBA" id="ARBA00022630"/>
    </source>
</evidence>
<dbReference type="InParanoid" id="G9MNS5"/>
<dbReference type="EMBL" id="ABDF02000005">
    <property type="protein sequence ID" value="EHK23529.1"/>
    <property type="molecule type" value="Genomic_DNA"/>
</dbReference>
<dbReference type="STRING" id="413071.G9MNS5"/>
<evidence type="ECO:0000256" key="4">
    <source>
        <dbReference type="ARBA" id="ARBA00022729"/>
    </source>
</evidence>
<evidence type="ECO:0000256" key="2">
    <source>
        <dbReference type="ARBA" id="ARBA00009967"/>
    </source>
</evidence>
<comment type="caution">
    <text evidence="10">The sequence shown here is derived from an EMBL/GenBank/DDBJ whole genome shotgun (WGS) entry which is preliminary data.</text>
</comment>
<feature type="chain" id="PRO_5003523510" description="Prenylcysteine lyase domain-containing protein" evidence="8">
    <location>
        <begin position="20"/>
        <end position="571"/>
    </location>
</feature>
<dbReference type="HOGENOM" id="CLU_021176_0_0_1"/>